<dbReference type="InterPro" id="IPR016181">
    <property type="entry name" value="Acyl_CoA_acyltransferase"/>
</dbReference>
<dbReference type="InterPro" id="IPR050832">
    <property type="entry name" value="Bact_Acetyltransf"/>
</dbReference>
<dbReference type="Gene3D" id="3.40.630.30">
    <property type="match status" value="1"/>
</dbReference>
<dbReference type="SUPFAM" id="SSF55729">
    <property type="entry name" value="Acyl-CoA N-acyltransferases (Nat)"/>
    <property type="match status" value="1"/>
</dbReference>
<evidence type="ECO:0000259" key="3">
    <source>
        <dbReference type="PROSITE" id="PS51186"/>
    </source>
</evidence>
<evidence type="ECO:0000313" key="7">
    <source>
        <dbReference type="Proteomes" id="UP000552935"/>
    </source>
</evidence>
<reference evidence="5 6" key="1">
    <citation type="submission" date="2019-04" db="EMBL/GenBank/DDBJ databases">
        <title>Genome Announcement to Ensure Probiotic Safety of Lactobacillus rhamnosus UBLR-58.</title>
        <authorList>
            <person name="Sulthana A."/>
            <person name="Lakshmi S.G."/>
            <person name="Madempudi R.S."/>
        </authorList>
    </citation>
    <scope>NUCLEOTIDE SEQUENCE [LARGE SCALE GENOMIC DNA]</scope>
    <source>
        <strain evidence="5 6">UBLR-58</strain>
    </source>
</reference>
<proteinExistence type="predicted"/>
<dbReference type="EMBL" id="SSHM01000001">
    <property type="protein sequence ID" value="THC80626.1"/>
    <property type="molecule type" value="Genomic_DNA"/>
</dbReference>
<dbReference type="AlphaFoldDB" id="A0A508YT30"/>
<gene>
    <name evidence="5" type="ORF">E6L36_09630</name>
    <name evidence="4" type="ORF">H0N82_07725</name>
</gene>
<dbReference type="GO" id="GO:0016747">
    <property type="term" value="F:acyltransferase activity, transferring groups other than amino-acyl groups"/>
    <property type="evidence" value="ECO:0007669"/>
    <property type="project" value="InterPro"/>
</dbReference>
<dbReference type="CDD" id="cd04301">
    <property type="entry name" value="NAT_SF"/>
    <property type="match status" value="1"/>
</dbReference>
<accession>A0A508YT30</accession>
<dbReference type="InterPro" id="IPR000182">
    <property type="entry name" value="GNAT_dom"/>
</dbReference>
<reference evidence="4 7" key="2">
    <citation type="submission" date="2020-07" db="EMBL/GenBank/DDBJ databases">
        <title>Organ Donor 1.</title>
        <authorList>
            <person name="Marsh A.J."/>
            <person name="Azcarate-Peril M.A."/>
        </authorList>
    </citation>
    <scope>NUCLEOTIDE SEQUENCE [LARGE SCALE GENOMIC DNA]</scope>
    <source>
        <strain evidence="4 7">AMC0712</strain>
    </source>
</reference>
<evidence type="ECO:0000313" key="6">
    <source>
        <dbReference type="Proteomes" id="UP000307517"/>
    </source>
</evidence>
<keyword evidence="2" id="KW-0012">Acyltransferase</keyword>
<comment type="caution">
    <text evidence="4">The sequence shown here is derived from an EMBL/GenBank/DDBJ whole genome shotgun (WGS) entry which is preliminary data.</text>
</comment>
<evidence type="ECO:0000256" key="2">
    <source>
        <dbReference type="ARBA" id="ARBA00023315"/>
    </source>
</evidence>
<evidence type="ECO:0000256" key="1">
    <source>
        <dbReference type="ARBA" id="ARBA00022679"/>
    </source>
</evidence>
<feature type="domain" description="N-acetyltransferase" evidence="3">
    <location>
        <begin position="1"/>
        <end position="151"/>
    </location>
</feature>
<dbReference type="EMBL" id="JACCKI010000004">
    <property type="protein sequence ID" value="NZA04996.1"/>
    <property type="molecule type" value="Genomic_DNA"/>
</dbReference>
<dbReference type="RefSeq" id="WP_005688857.1">
    <property type="nucleotide sequence ID" value="NZ_CABFNI010000013.1"/>
</dbReference>
<evidence type="ECO:0000313" key="4">
    <source>
        <dbReference type="EMBL" id="NZA04996.1"/>
    </source>
</evidence>
<evidence type="ECO:0000313" key="5">
    <source>
        <dbReference type="EMBL" id="THC80626.1"/>
    </source>
</evidence>
<dbReference type="PANTHER" id="PTHR43877">
    <property type="entry name" value="AMINOALKYLPHOSPHONATE N-ACETYLTRANSFERASE-RELATED-RELATED"/>
    <property type="match status" value="1"/>
</dbReference>
<organism evidence="4 7">
    <name type="scientific">Lacticaseibacillus rhamnosus</name>
    <name type="common">Lactobacillus rhamnosus</name>
    <dbReference type="NCBI Taxonomy" id="47715"/>
    <lineage>
        <taxon>Bacteria</taxon>
        <taxon>Bacillati</taxon>
        <taxon>Bacillota</taxon>
        <taxon>Bacilli</taxon>
        <taxon>Lactobacillales</taxon>
        <taxon>Lactobacillaceae</taxon>
        <taxon>Lacticaseibacillus</taxon>
    </lineage>
</organism>
<sequence length="151" mass="16939">MAVRPAVATDIPLLLPLVQGYYHDSPVPLTIDSQAMALHLDRLRSDTSLGHLLVATVDQELAGFAILYRSFETRALKPLLIINDVYVAPKFRRHGLARQLMIAAFDLAKAHGYSGASWQTRTSNLGAQHLYDQIGERETGWLHYYHDLSQD</sequence>
<dbReference type="Proteomes" id="UP000307517">
    <property type="component" value="Unassembled WGS sequence"/>
</dbReference>
<dbReference type="PROSITE" id="PS51186">
    <property type="entry name" value="GNAT"/>
    <property type="match status" value="1"/>
</dbReference>
<protein>
    <submittedName>
        <fullName evidence="4">GNAT family N-acetyltransferase</fullName>
    </submittedName>
</protein>
<dbReference type="Proteomes" id="UP000552935">
    <property type="component" value="Unassembled WGS sequence"/>
</dbReference>
<name>A0A508YT30_LACRH</name>
<dbReference type="Pfam" id="PF00583">
    <property type="entry name" value="Acetyltransf_1"/>
    <property type="match status" value="1"/>
</dbReference>
<keyword evidence="1 4" id="KW-0808">Transferase</keyword>